<dbReference type="AlphaFoldDB" id="W6ZGM2"/>
<evidence type="ECO:0000313" key="1">
    <source>
        <dbReference type="EMBL" id="EUC46654.1"/>
    </source>
</evidence>
<evidence type="ECO:0000313" key="2">
    <source>
        <dbReference type="Proteomes" id="UP000054032"/>
    </source>
</evidence>
<dbReference type="KEGG" id="bor:COCMIDRAFT_35761"/>
<dbReference type="Proteomes" id="UP000054032">
    <property type="component" value="Unassembled WGS sequence"/>
</dbReference>
<dbReference type="RefSeq" id="XP_007686835.1">
    <property type="nucleotide sequence ID" value="XM_007688645.1"/>
</dbReference>
<name>W6ZGM2_COCMI</name>
<sequence length="77" mass="8587">MSAIGPAPGRDTIPHFKARAKSPSRHSAGIFVLIYLGKRLGQGLDRLCFLVDEKDVPVGIVLCTDRWFVNEIWTHLV</sequence>
<dbReference type="OrthoDB" id="10349547at2759"/>
<reference evidence="1 2" key="1">
    <citation type="journal article" date="2013" name="PLoS Genet.">
        <title>Comparative genome structure, secondary metabolite, and effector coding capacity across Cochliobolus pathogens.</title>
        <authorList>
            <person name="Condon B.J."/>
            <person name="Leng Y."/>
            <person name="Wu D."/>
            <person name="Bushley K.E."/>
            <person name="Ohm R.A."/>
            <person name="Otillar R."/>
            <person name="Martin J."/>
            <person name="Schackwitz W."/>
            <person name="Grimwood J."/>
            <person name="MohdZainudin N."/>
            <person name="Xue C."/>
            <person name="Wang R."/>
            <person name="Manning V.A."/>
            <person name="Dhillon B."/>
            <person name="Tu Z.J."/>
            <person name="Steffenson B.J."/>
            <person name="Salamov A."/>
            <person name="Sun H."/>
            <person name="Lowry S."/>
            <person name="LaButti K."/>
            <person name="Han J."/>
            <person name="Copeland A."/>
            <person name="Lindquist E."/>
            <person name="Barry K."/>
            <person name="Schmutz J."/>
            <person name="Baker S.E."/>
            <person name="Ciuffetti L.M."/>
            <person name="Grigoriev I.V."/>
            <person name="Zhong S."/>
            <person name="Turgeon B.G."/>
        </authorList>
    </citation>
    <scope>NUCLEOTIDE SEQUENCE [LARGE SCALE GENOMIC DNA]</scope>
    <source>
        <strain evidence="1 2">ATCC 44560</strain>
    </source>
</reference>
<organism evidence="1 2">
    <name type="scientific">Bipolaris oryzae ATCC 44560</name>
    <dbReference type="NCBI Taxonomy" id="930090"/>
    <lineage>
        <taxon>Eukaryota</taxon>
        <taxon>Fungi</taxon>
        <taxon>Dikarya</taxon>
        <taxon>Ascomycota</taxon>
        <taxon>Pezizomycotina</taxon>
        <taxon>Dothideomycetes</taxon>
        <taxon>Pleosporomycetidae</taxon>
        <taxon>Pleosporales</taxon>
        <taxon>Pleosporineae</taxon>
        <taxon>Pleosporaceae</taxon>
        <taxon>Bipolaris</taxon>
    </lineage>
</organism>
<dbReference type="HOGENOM" id="CLU_178670_0_0_1"/>
<keyword evidence="2" id="KW-1185">Reference proteome</keyword>
<accession>W6ZGM2</accession>
<protein>
    <submittedName>
        <fullName evidence="1">Uncharacterized protein</fullName>
    </submittedName>
</protein>
<gene>
    <name evidence="1" type="ORF">COCMIDRAFT_35761</name>
</gene>
<dbReference type="GeneID" id="19122862"/>
<dbReference type="EMBL" id="KI963963">
    <property type="protein sequence ID" value="EUC46654.1"/>
    <property type="molecule type" value="Genomic_DNA"/>
</dbReference>
<proteinExistence type="predicted"/>